<protein>
    <submittedName>
        <fullName evidence="2">Predicted protein</fullName>
    </submittedName>
</protein>
<feature type="region of interest" description="Disordered" evidence="1">
    <location>
        <begin position="1"/>
        <end position="65"/>
    </location>
</feature>
<name>B0DWF1_LACBS</name>
<reference evidence="2 3" key="1">
    <citation type="journal article" date="2008" name="Nature">
        <title>The genome of Laccaria bicolor provides insights into mycorrhizal symbiosis.</title>
        <authorList>
            <person name="Martin F."/>
            <person name="Aerts A."/>
            <person name="Ahren D."/>
            <person name="Brun A."/>
            <person name="Danchin E.G.J."/>
            <person name="Duchaussoy F."/>
            <person name="Gibon J."/>
            <person name="Kohler A."/>
            <person name="Lindquist E."/>
            <person name="Pereda V."/>
            <person name="Salamov A."/>
            <person name="Shapiro H.J."/>
            <person name="Wuyts J."/>
            <person name="Blaudez D."/>
            <person name="Buee M."/>
            <person name="Brokstein P."/>
            <person name="Canbaeck B."/>
            <person name="Cohen D."/>
            <person name="Courty P.E."/>
            <person name="Coutinho P.M."/>
            <person name="Delaruelle C."/>
            <person name="Detter J.C."/>
            <person name="Deveau A."/>
            <person name="DiFazio S."/>
            <person name="Duplessis S."/>
            <person name="Fraissinet-Tachet L."/>
            <person name="Lucic E."/>
            <person name="Frey-Klett P."/>
            <person name="Fourrey C."/>
            <person name="Feussner I."/>
            <person name="Gay G."/>
            <person name="Grimwood J."/>
            <person name="Hoegger P.J."/>
            <person name="Jain P."/>
            <person name="Kilaru S."/>
            <person name="Labbe J."/>
            <person name="Lin Y.C."/>
            <person name="Legue V."/>
            <person name="Le Tacon F."/>
            <person name="Marmeisse R."/>
            <person name="Melayah D."/>
            <person name="Montanini B."/>
            <person name="Muratet M."/>
            <person name="Nehls U."/>
            <person name="Niculita-Hirzel H."/>
            <person name="Oudot-Le Secq M.P."/>
            <person name="Peter M."/>
            <person name="Quesneville H."/>
            <person name="Rajashekar B."/>
            <person name="Reich M."/>
            <person name="Rouhier N."/>
            <person name="Schmutz J."/>
            <person name="Yin T."/>
            <person name="Chalot M."/>
            <person name="Henrissat B."/>
            <person name="Kuees U."/>
            <person name="Lucas S."/>
            <person name="Van de Peer Y."/>
            <person name="Podila G.K."/>
            <person name="Polle A."/>
            <person name="Pukkila P.J."/>
            <person name="Richardson P.M."/>
            <person name="Rouze P."/>
            <person name="Sanders I.R."/>
            <person name="Stajich J.E."/>
            <person name="Tunlid A."/>
            <person name="Tuskan G."/>
            <person name="Grigoriev I.V."/>
        </authorList>
    </citation>
    <scope>NUCLEOTIDE SEQUENCE [LARGE SCALE GENOMIC DNA]</scope>
    <source>
        <strain evidence="3">S238N-H82 / ATCC MYA-4686</strain>
    </source>
</reference>
<gene>
    <name evidence="2" type="ORF">LACBIDRAFT_312568</name>
</gene>
<dbReference type="RefSeq" id="XP_001888295.1">
    <property type="nucleotide sequence ID" value="XM_001888260.1"/>
</dbReference>
<feature type="compositionally biased region" description="Basic and acidic residues" evidence="1">
    <location>
        <begin position="33"/>
        <end position="44"/>
    </location>
</feature>
<dbReference type="AlphaFoldDB" id="B0DWF1"/>
<evidence type="ECO:0000256" key="1">
    <source>
        <dbReference type="SAM" id="MobiDB-lite"/>
    </source>
</evidence>
<dbReference type="HOGENOM" id="CLU_2850114_0_0_1"/>
<evidence type="ECO:0000313" key="2">
    <source>
        <dbReference type="EMBL" id="EDR01076.1"/>
    </source>
</evidence>
<sequence>MATSRNHIAVFLPTPHQPRPATPPAKMATGGETENHSTEEKEPEATTNHHGSCPKLIPLLFSAER</sequence>
<keyword evidence="3" id="KW-1185">Reference proteome</keyword>
<dbReference type="InParanoid" id="B0DWF1"/>
<accession>B0DWF1</accession>
<proteinExistence type="predicted"/>
<dbReference type="Proteomes" id="UP000001194">
    <property type="component" value="Unassembled WGS sequence"/>
</dbReference>
<dbReference type="EMBL" id="DS547143">
    <property type="protein sequence ID" value="EDR01076.1"/>
    <property type="molecule type" value="Genomic_DNA"/>
</dbReference>
<organism evidence="3">
    <name type="scientific">Laccaria bicolor (strain S238N-H82 / ATCC MYA-4686)</name>
    <name type="common">Bicoloured deceiver</name>
    <name type="synonym">Laccaria laccata var. bicolor</name>
    <dbReference type="NCBI Taxonomy" id="486041"/>
    <lineage>
        <taxon>Eukaryota</taxon>
        <taxon>Fungi</taxon>
        <taxon>Dikarya</taxon>
        <taxon>Basidiomycota</taxon>
        <taxon>Agaricomycotina</taxon>
        <taxon>Agaricomycetes</taxon>
        <taxon>Agaricomycetidae</taxon>
        <taxon>Agaricales</taxon>
        <taxon>Agaricineae</taxon>
        <taxon>Hydnangiaceae</taxon>
        <taxon>Laccaria</taxon>
    </lineage>
</organism>
<dbReference type="KEGG" id="lbc:LACBIDRAFT_312568"/>
<dbReference type="GeneID" id="6083897"/>
<evidence type="ECO:0000313" key="3">
    <source>
        <dbReference type="Proteomes" id="UP000001194"/>
    </source>
</evidence>